<sequence length="211" mass="24673">MDSLIHTALPFIYTGLILYPFFLGYGMFRKDKSSPFSKMLVFIDFNKSTDNTNIFYKDNMFTLNVECNLLADQYDYETLCKFRNLEIKFCDVQTEVNKLVSVLRLLSKKNAYDTVVCIVSSNCYNLLVDEILEQDDVVKSFNIINSYGAVFEKEANIPMNGCTNEKNEREKRYDKNSVNNLEDIYSMNTHAEYLYDEVLRVFPKFSECYLS</sequence>
<keyword evidence="1" id="KW-1133">Transmembrane helix</keyword>
<feature type="transmembrane region" description="Helical" evidence="1">
    <location>
        <begin position="6"/>
        <end position="28"/>
    </location>
</feature>
<evidence type="ECO:0000313" key="2">
    <source>
        <dbReference type="EMBL" id="QHS94044.1"/>
    </source>
</evidence>
<accession>A0A6C0BQZ3</accession>
<protein>
    <submittedName>
        <fullName evidence="2">Uncharacterized protein</fullName>
    </submittedName>
</protein>
<name>A0A6C0BQZ3_9ZZZZ</name>
<keyword evidence="1" id="KW-0472">Membrane</keyword>
<organism evidence="2">
    <name type="scientific">viral metagenome</name>
    <dbReference type="NCBI Taxonomy" id="1070528"/>
    <lineage>
        <taxon>unclassified sequences</taxon>
        <taxon>metagenomes</taxon>
        <taxon>organismal metagenomes</taxon>
    </lineage>
</organism>
<proteinExistence type="predicted"/>
<keyword evidence="1" id="KW-0812">Transmembrane</keyword>
<reference evidence="2" key="1">
    <citation type="journal article" date="2020" name="Nature">
        <title>Giant virus diversity and host interactions through global metagenomics.</title>
        <authorList>
            <person name="Schulz F."/>
            <person name="Roux S."/>
            <person name="Paez-Espino D."/>
            <person name="Jungbluth S."/>
            <person name="Walsh D.A."/>
            <person name="Denef V.J."/>
            <person name="McMahon K.D."/>
            <person name="Konstantinidis K.T."/>
            <person name="Eloe-Fadrosh E.A."/>
            <person name="Kyrpides N.C."/>
            <person name="Woyke T."/>
        </authorList>
    </citation>
    <scope>NUCLEOTIDE SEQUENCE</scope>
    <source>
        <strain evidence="2">GVMAG-M-3300018416-26</strain>
    </source>
</reference>
<dbReference type="AlphaFoldDB" id="A0A6C0BQZ3"/>
<evidence type="ECO:0000256" key="1">
    <source>
        <dbReference type="SAM" id="Phobius"/>
    </source>
</evidence>
<dbReference type="EMBL" id="MN739215">
    <property type="protein sequence ID" value="QHS94044.1"/>
    <property type="molecule type" value="Genomic_DNA"/>
</dbReference>